<comment type="caution">
    <text evidence="2">The sequence shown here is derived from an EMBL/GenBank/DDBJ whole genome shotgun (WGS) entry which is preliminary data.</text>
</comment>
<protein>
    <submittedName>
        <fullName evidence="2">Uncharacterized protein</fullName>
    </submittedName>
</protein>
<sequence>MENAGPPAVPEGEDVEMTEEENTTQHPITPTKSRKRRANDTPDGADTLKLAKDTTLVSASKPSPRQRFALRCINLGGPFQSRWTSTLFEKYGVKEPHLEFGIILQIYRSSVSLESLPLAEESCTHLFTARSVLPAVSSAAHFAVALLPLLVPRQLYMRPCSSVFLKDIISARCRHISRHRSARHSHFTRHRCPCLSQKICILLARLVSAYFAAAWRIIICLTFAHPVTVHVASSPTHLSPTRPT</sequence>
<feature type="region of interest" description="Disordered" evidence="1">
    <location>
        <begin position="1"/>
        <end position="47"/>
    </location>
</feature>
<evidence type="ECO:0000313" key="2">
    <source>
        <dbReference type="EMBL" id="THY68388.1"/>
    </source>
</evidence>
<organism evidence="2 3">
    <name type="scientific">Aureobasidium pullulans</name>
    <name type="common">Black yeast</name>
    <name type="synonym">Pullularia pullulans</name>
    <dbReference type="NCBI Taxonomy" id="5580"/>
    <lineage>
        <taxon>Eukaryota</taxon>
        <taxon>Fungi</taxon>
        <taxon>Dikarya</taxon>
        <taxon>Ascomycota</taxon>
        <taxon>Pezizomycotina</taxon>
        <taxon>Dothideomycetes</taxon>
        <taxon>Dothideomycetidae</taxon>
        <taxon>Dothideales</taxon>
        <taxon>Saccotheciaceae</taxon>
        <taxon>Aureobasidium</taxon>
    </lineage>
</organism>
<accession>A0AB38LHG8</accession>
<evidence type="ECO:0000256" key="1">
    <source>
        <dbReference type="SAM" id="MobiDB-lite"/>
    </source>
</evidence>
<dbReference type="EMBL" id="QZBJ01000129">
    <property type="protein sequence ID" value="THY68388.1"/>
    <property type="molecule type" value="Genomic_DNA"/>
</dbReference>
<reference evidence="2 3" key="1">
    <citation type="submission" date="2018-10" db="EMBL/GenBank/DDBJ databases">
        <title>Fifty Aureobasidium pullulans genomes reveal a recombining polyextremotolerant generalist.</title>
        <authorList>
            <person name="Gostincar C."/>
            <person name="Turk M."/>
            <person name="Zajc J."/>
            <person name="Gunde-Cimerman N."/>
        </authorList>
    </citation>
    <scope>NUCLEOTIDE SEQUENCE [LARGE SCALE GENOMIC DNA]</scope>
    <source>
        <strain evidence="2 3">EXF-4256</strain>
    </source>
</reference>
<dbReference type="Proteomes" id="UP000305064">
    <property type="component" value="Unassembled WGS sequence"/>
</dbReference>
<feature type="compositionally biased region" description="Acidic residues" evidence="1">
    <location>
        <begin position="11"/>
        <end position="22"/>
    </location>
</feature>
<dbReference type="AlphaFoldDB" id="A0AB38LHG8"/>
<proteinExistence type="predicted"/>
<evidence type="ECO:0000313" key="3">
    <source>
        <dbReference type="Proteomes" id="UP000305064"/>
    </source>
</evidence>
<gene>
    <name evidence="2" type="ORF">D6C94_10290</name>
</gene>
<name>A0AB38LHG8_AURPU</name>